<accession>A0ABR7NCH5</accession>
<gene>
    <name evidence="1" type="ORF">H8716_13235</name>
</gene>
<evidence type="ECO:0000313" key="2">
    <source>
        <dbReference type="Proteomes" id="UP000657421"/>
    </source>
</evidence>
<dbReference type="EMBL" id="JACRSZ010000015">
    <property type="protein sequence ID" value="MBC8574034.1"/>
    <property type="molecule type" value="Genomic_DNA"/>
</dbReference>
<protein>
    <submittedName>
        <fullName evidence="1">RloB domain-containing protein</fullName>
    </submittedName>
</protein>
<organism evidence="1 2">
    <name type="scientific">Jingyaoa shaoxingensis</name>
    <dbReference type="NCBI Taxonomy" id="2763671"/>
    <lineage>
        <taxon>Bacteria</taxon>
        <taxon>Bacillati</taxon>
        <taxon>Bacillota</taxon>
        <taxon>Clostridia</taxon>
        <taxon>Lachnospirales</taxon>
        <taxon>Lachnospiraceae</taxon>
        <taxon>Jingyaoa</taxon>
    </lineage>
</organism>
<evidence type="ECO:0000313" key="1">
    <source>
        <dbReference type="EMBL" id="MBC8574034.1"/>
    </source>
</evidence>
<proteinExistence type="predicted"/>
<dbReference type="Proteomes" id="UP000657421">
    <property type="component" value="Unassembled WGS sequence"/>
</dbReference>
<dbReference type="Pfam" id="PF13707">
    <property type="entry name" value="RloB"/>
    <property type="match status" value="1"/>
</dbReference>
<name>A0ABR7NCH5_9FIRM</name>
<keyword evidence="2" id="KW-1185">Reference proteome</keyword>
<reference evidence="1 2" key="1">
    <citation type="submission" date="2020-08" db="EMBL/GenBank/DDBJ databases">
        <title>Genome public.</title>
        <authorList>
            <person name="Liu C."/>
            <person name="Sun Q."/>
        </authorList>
    </citation>
    <scope>NUCLEOTIDE SEQUENCE [LARGE SCALE GENOMIC DNA]</scope>
    <source>
        <strain evidence="1 2">NSJ-46</strain>
    </source>
</reference>
<sequence>MINRYRLTSTVYEREDESQKVLPEKRIFLSVEGNATEKEYFDGVSKYREKIGINAEVDVEVLRRGKKDTNSAPQQVIELLEEYIRLREQKEDDILEEISEQFKEQYSIEFIKQYLQDPNEIPKKQRNSFITELKKIGYDINYRKYLRKYNRELDEFAVLIDRDMQTHSEENMRECIKHCKDNGYKCYIANPCFEFWLLMHLADINIEFGEQLEKIKENPKISEHHTFVSKAVSEKGHHGKSGIKFATQYMPRINQAINQAKKFAVDEEDLIDNIGCNLWKLMEELKQYGKDETGRL</sequence>
<dbReference type="InterPro" id="IPR025591">
    <property type="entry name" value="RloB"/>
</dbReference>
<dbReference type="RefSeq" id="WP_249309525.1">
    <property type="nucleotide sequence ID" value="NZ_JACRSZ010000015.1"/>
</dbReference>
<comment type="caution">
    <text evidence="1">The sequence shown here is derived from an EMBL/GenBank/DDBJ whole genome shotgun (WGS) entry which is preliminary data.</text>
</comment>